<evidence type="ECO:0000313" key="2">
    <source>
        <dbReference type="EMBL" id="OAE32506.1"/>
    </source>
</evidence>
<organism evidence="2 3">
    <name type="scientific">Marchantia polymorpha subsp. ruderalis</name>
    <dbReference type="NCBI Taxonomy" id="1480154"/>
    <lineage>
        <taxon>Eukaryota</taxon>
        <taxon>Viridiplantae</taxon>
        <taxon>Streptophyta</taxon>
        <taxon>Embryophyta</taxon>
        <taxon>Marchantiophyta</taxon>
        <taxon>Marchantiopsida</taxon>
        <taxon>Marchantiidae</taxon>
        <taxon>Marchantiales</taxon>
        <taxon>Marchantiaceae</taxon>
        <taxon>Marchantia</taxon>
    </lineage>
</organism>
<name>A0A176WJY7_MARPO</name>
<feature type="region of interest" description="Disordered" evidence="1">
    <location>
        <begin position="59"/>
        <end position="118"/>
    </location>
</feature>
<comment type="caution">
    <text evidence="2">The sequence shown here is derived from an EMBL/GenBank/DDBJ whole genome shotgun (WGS) entry which is preliminary data.</text>
</comment>
<reference evidence="2" key="1">
    <citation type="submission" date="2016-03" db="EMBL/GenBank/DDBJ databases">
        <title>Mechanisms controlling the formation of the plant cell surface in tip-growing cells are functionally conserved among land plants.</title>
        <authorList>
            <person name="Honkanen S."/>
            <person name="Jones V.A."/>
            <person name="Morieri G."/>
            <person name="Champion C."/>
            <person name="Hetherington A.J."/>
            <person name="Kelly S."/>
            <person name="Saint-Marcoux D."/>
            <person name="Proust H."/>
            <person name="Prescott H."/>
            <person name="Dolan L."/>
        </authorList>
    </citation>
    <scope>NUCLEOTIDE SEQUENCE [LARGE SCALE GENOMIC DNA]</scope>
    <source>
        <tissue evidence="2">Whole gametophyte</tissue>
    </source>
</reference>
<keyword evidence="3" id="KW-1185">Reference proteome</keyword>
<accession>A0A176WJY7</accession>
<feature type="region of interest" description="Disordered" evidence="1">
    <location>
        <begin position="1"/>
        <end position="39"/>
    </location>
</feature>
<evidence type="ECO:0000256" key="1">
    <source>
        <dbReference type="SAM" id="MobiDB-lite"/>
    </source>
</evidence>
<gene>
    <name evidence="2" type="ORF">AXG93_3242s1280</name>
</gene>
<dbReference type="AlphaFoldDB" id="A0A176WJY7"/>
<feature type="compositionally biased region" description="Basic and acidic residues" evidence="1">
    <location>
        <begin position="59"/>
        <end position="70"/>
    </location>
</feature>
<proteinExistence type="predicted"/>
<evidence type="ECO:0000313" key="3">
    <source>
        <dbReference type="Proteomes" id="UP000077202"/>
    </source>
</evidence>
<feature type="compositionally biased region" description="Polar residues" evidence="1">
    <location>
        <begin position="1"/>
        <end position="11"/>
    </location>
</feature>
<feature type="compositionally biased region" description="Basic and acidic residues" evidence="1">
    <location>
        <begin position="80"/>
        <end position="89"/>
    </location>
</feature>
<dbReference type="EMBL" id="LVLJ01000808">
    <property type="protein sequence ID" value="OAE32506.1"/>
    <property type="molecule type" value="Genomic_DNA"/>
</dbReference>
<dbReference type="Proteomes" id="UP000077202">
    <property type="component" value="Unassembled WGS sequence"/>
</dbReference>
<sequence>MTRTAQHSTAQHRALLHGPECPFGSLQGARGAVQKTRRNSRLAKVCGSTGGESNACIKADEERRTGRRDQSGLVPAPDLLRTRTEEGERTNALLSWDSGWSAEDAEEEEEEGSRTLKNYKDRAKEKQARAILSCSAQSVI</sequence>
<protein>
    <submittedName>
        <fullName evidence="2">Uncharacterized protein</fullName>
    </submittedName>
</protein>